<proteinExistence type="predicted"/>
<keyword evidence="3" id="KW-1185">Reference proteome</keyword>
<reference evidence="3" key="1">
    <citation type="submission" date="2022-10" db="EMBL/GenBank/DDBJ databases">
        <title>Genome assembly of Pristionchus species.</title>
        <authorList>
            <person name="Yoshida K."/>
            <person name="Sommer R.J."/>
        </authorList>
    </citation>
    <scope>NUCLEOTIDE SEQUENCE [LARGE SCALE GENOMIC DNA]</scope>
    <source>
        <strain evidence="3">RS5460</strain>
    </source>
</reference>
<feature type="non-terminal residue" evidence="2">
    <location>
        <position position="1"/>
    </location>
</feature>
<name>A0AAN4YZ65_9BILA</name>
<evidence type="ECO:0000256" key="1">
    <source>
        <dbReference type="SAM" id="MobiDB-lite"/>
    </source>
</evidence>
<dbReference type="Proteomes" id="UP001328107">
    <property type="component" value="Unassembled WGS sequence"/>
</dbReference>
<feature type="region of interest" description="Disordered" evidence="1">
    <location>
        <begin position="141"/>
        <end position="178"/>
    </location>
</feature>
<gene>
    <name evidence="2" type="ORF">PMAYCL1PPCAC_01298</name>
</gene>
<feature type="compositionally biased region" description="Basic and acidic residues" evidence="1">
    <location>
        <begin position="144"/>
        <end position="157"/>
    </location>
</feature>
<sequence>QFSGMPLQKRTRLLARGPSLVIKRIQDDDTFQDFCNQNNGGQREKKISKYRTDAIWREDPLAIRDFEVPYSMEKKRRWELPGIIEEQIEELQDPSLNLRVSASIHTCSRLNRPRITSYWPWGFRASGPEDHPTISYHNVTRSGEVQHKRSKKADLRTLEFAPQENSRPSHPKKRLPKEENQLFQKLHIRYTVFSMTERPSRFRMGGLATRTHQRPPPLSVDDCSEMDCCPCCEHDYWDFCNDDVSLDSPSTMTLADYVTEKREKRRRTKRTKRGGFCDEEISARFVALLKEEEEEMEDFELVPEPVKLALNEKFASNEAENVQQCLVCCEMREVLVL</sequence>
<protein>
    <submittedName>
        <fullName evidence="2">Uncharacterized protein</fullName>
    </submittedName>
</protein>
<evidence type="ECO:0000313" key="2">
    <source>
        <dbReference type="EMBL" id="GMR31103.1"/>
    </source>
</evidence>
<dbReference type="AlphaFoldDB" id="A0AAN4YZ65"/>
<dbReference type="EMBL" id="BTRK01000001">
    <property type="protein sequence ID" value="GMR31103.1"/>
    <property type="molecule type" value="Genomic_DNA"/>
</dbReference>
<evidence type="ECO:0000313" key="3">
    <source>
        <dbReference type="Proteomes" id="UP001328107"/>
    </source>
</evidence>
<accession>A0AAN4YZ65</accession>
<organism evidence="2 3">
    <name type="scientific">Pristionchus mayeri</name>
    <dbReference type="NCBI Taxonomy" id="1317129"/>
    <lineage>
        <taxon>Eukaryota</taxon>
        <taxon>Metazoa</taxon>
        <taxon>Ecdysozoa</taxon>
        <taxon>Nematoda</taxon>
        <taxon>Chromadorea</taxon>
        <taxon>Rhabditida</taxon>
        <taxon>Rhabditina</taxon>
        <taxon>Diplogasteromorpha</taxon>
        <taxon>Diplogasteroidea</taxon>
        <taxon>Neodiplogasteridae</taxon>
        <taxon>Pristionchus</taxon>
    </lineage>
</organism>
<comment type="caution">
    <text evidence="2">The sequence shown here is derived from an EMBL/GenBank/DDBJ whole genome shotgun (WGS) entry which is preliminary data.</text>
</comment>